<dbReference type="InterPro" id="IPR000515">
    <property type="entry name" value="MetI-like"/>
</dbReference>
<keyword evidence="3" id="KW-1003">Cell membrane</keyword>
<feature type="transmembrane region" description="Helical" evidence="7">
    <location>
        <begin position="299"/>
        <end position="318"/>
    </location>
</feature>
<reference evidence="11" key="1">
    <citation type="journal article" date="2019" name="Int. J. Syst. Evol. Microbiol.">
        <title>The Global Catalogue of Microorganisms (GCM) 10K type strain sequencing project: providing services to taxonomists for standard genome sequencing and annotation.</title>
        <authorList>
            <consortium name="The Broad Institute Genomics Platform"/>
            <consortium name="The Broad Institute Genome Sequencing Center for Infectious Disease"/>
            <person name="Wu L."/>
            <person name="Ma J."/>
        </authorList>
    </citation>
    <scope>NUCLEOTIDE SEQUENCE [LARGE SCALE GENOMIC DNA]</scope>
    <source>
        <strain evidence="11">JCM 18959</strain>
    </source>
</reference>
<feature type="transmembrane region" description="Helical" evidence="7">
    <location>
        <begin position="194"/>
        <end position="221"/>
    </location>
</feature>
<gene>
    <name evidence="10" type="ORF">GCM10025760_25730</name>
</gene>
<evidence type="ECO:0000256" key="6">
    <source>
        <dbReference type="ARBA" id="ARBA00023136"/>
    </source>
</evidence>
<feature type="region of interest" description="Disordered" evidence="8">
    <location>
        <begin position="1"/>
        <end position="37"/>
    </location>
</feature>
<feature type="transmembrane region" description="Helical" evidence="7">
    <location>
        <begin position="141"/>
        <end position="161"/>
    </location>
</feature>
<dbReference type="PANTHER" id="PTHR30193:SF37">
    <property type="entry name" value="INNER MEMBRANE ABC TRANSPORTER PERMEASE PROTEIN YCJO"/>
    <property type="match status" value="1"/>
</dbReference>
<evidence type="ECO:0000313" key="10">
    <source>
        <dbReference type="EMBL" id="GAA5094481.1"/>
    </source>
</evidence>
<feature type="transmembrane region" description="Helical" evidence="7">
    <location>
        <begin position="47"/>
        <end position="68"/>
    </location>
</feature>
<feature type="transmembrane region" description="Helical" evidence="7">
    <location>
        <begin position="106"/>
        <end position="129"/>
    </location>
</feature>
<comment type="similarity">
    <text evidence="7">Belongs to the binding-protein-dependent transport system permease family.</text>
</comment>
<dbReference type="Gene3D" id="1.10.3720.10">
    <property type="entry name" value="MetI-like"/>
    <property type="match status" value="1"/>
</dbReference>
<keyword evidence="5 7" id="KW-1133">Transmembrane helix</keyword>
<dbReference type="PANTHER" id="PTHR30193">
    <property type="entry name" value="ABC TRANSPORTER PERMEASE PROTEIN"/>
    <property type="match status" value="1"/>
</dbReference>
<feature type="compositionally biased region" description="Polar residues" evidence="8">
    <location>
        <begin position="1"/>
        <end position="18"/>
    </location>
</feature>
<feature type="transmembrane region" description="Helical" evidence="7">
    <location>
        <begin position="242"/>
        <end position="261"/>
    </location>
</feature>
<feature type="domain" description="ABC transmembrane type-1" evidence="9">
    <location>
        <begin position="107"/>
        <end position="320"/>
    </location>
</feature>
<evidence type="ECO:0000256" key="5">
    <source>
        <dbReference type="ARBA" id="ARBA00022989"/>
    </source>
</evidence>
<sequence>MIDTSNLDPPAIRTQSESPGRRGEAEAEPSAGPKTFRRRPGRAGGLVFGYWWWALPGIVLVVAVHYVATAVGGAFAFTNWSGIGGFEWTGLDNFARVLRDPGSARAIGNTLLLAFGSVILSNVAGLLLALGANRIVKTRHVLRLLFFMPVVLSPLAVAYIWKFVFDYAGPVNTVLDAVGLGSLARAWLGDPATAIWAILVVLVWQNTGFAMVIYMAGLAAVPVEIEEAAALDGAGLWQRFRHVVLPSIMPAVAISTTLGLVNGLRVFDQILALTGGGPAGVTETLATEVYKQAFSLGDFGYGAALALILTLIILAFAITQQRLTGARPGED</sequence>
<comment type="subcellular location">
    <subcellularLocation>
        <location evidence="1 7">Cell membrane</location>
        <topology evidence="1 7">Multi-pass membrane protein</topology>
    </subcellularLocation>
</comment>
<comment type="caution">
    <text evidence="10">The sequence shown here is derived from an EMBL/GenBank/DDBJ whole genome shotgun (WGS) entry which is preliminary data.</text>
</comment>
<dbReference type="CDD" id="cd06261">
    <property type="entry name" value="TM_PBP2"/>
    <property type="match status" value="1"/>
</dbReference>
<keyword evidence="4 7" id="KW-0812">Transmembrane</keyword>
<dbReference type="EMBL" id="BAABKZ010000002">
    <property type="protein sequence ID" value="GAA5094481.1"/>
    <property type="molecule type" value="Genomic_DNA"/>
</dbReference>
<dbReference type="SUPFAM" id="SSF161098">
    <property type="entry name" value="MetI-like"/>
    <property type="match status" value="1"/>
</dbReference>
<evidence type="ECO:0000259" key="9">
    <source>
        <dbReference type="PROSITE" id="PS50928"/>
    </source>
</evidence>
<evidence type="ECO:0000313" key="11">
    <source>
        <dbReference type="Proteomes" id="UP001501407"/>
    </source>
</evidence>
<dbReference type="RefSeq" id="WP_194414339.1">
    <property type="nucleotide sequence ID" value="NZ_BAABKZ010000002.1"/>
</dbReference>
<evidence type="ECO:0000256" key="8">
    <source>
        <dbReference type="SAM" id="MobiDB-lite"/>
    </source>
</evidence>
<evidence type="ECO:0000256" key="7">
    <source>
        <dbReference type="RuleBase" id="RU363032"/>
    </source>
</evidence>
<keyword evidence="11" id="KW-1185">Reference proteome</keyword>
<name>A0ABP9MFT1_9MICO</name>
<dbReference type="InterPro" id="IPR051393">
    <property type="entry name" value="ABC_transporter_permease"/>
</dbReference>
<accession>A0ABP9MFT1</accession>
<proteinExistence type="inferred from homology"/>
<dbReference type="Pfam" id="PF00528">
    <property type="entry name" value="BPD_transp_1"/>
    <property type="match status" value="1"/>
</dbReference>
<dbReference type="Proteomes" id="UP001501407">
    <property type="component" value="Unassembled WGS sequence"/>
</dbReference>
<organism evidence="10 11">
    <name type="scientific">Microbacterium yannicii</name>
    <dbReference type="NCBI Taxonomy" id="671622"/>
    <lineage>
        <taxon>Bacteria</taxon>
        <taxon>Bacillati</taxon>
        <taxon>Actinomycetota</taxon>
        <taxon>Actinomycetes</taxon>
        <taxon>Micrococcales</taxon>
        <taxon>Microbacteriaceae</taxon>
        <taxon>Microbacterium</taxon>
    </lineage>
</organism>
<dbReference type="PROSITE" id="PS50928">
    <property type="entry name" value="ABC_TM1"/>
    <property type="match status" value="1"/>
</dbReference>
<evidence type="ECO:0000256" key="4">
    <source>
        <dbReference type="ARBA" id="ARBA00022692"/>
    </source>
</evidence>
<dbReference type="InterPro" id="IPR035906">
    <property type="entry name" value="MetI-like_sf"/>
</dbReference>
<keyword evidence="2 7" id="KW-0813">Transport</keyword>
<keyword evidence="6 7" id="KW-0472">Membrane</keyword>
<protein>
    <submittedName>
        <fullName evidence="10">Sugar ABC transporter permease</fullName>
    </submittedName>
</protein>
<evidence type="ECO:0000256" key="2">
    <source>
        <dbReference type="ARBA" id="ARBA00022448"/>
    </source>
</evidence>
<evidence type="ECO:0000256" key="1">
    <source>
        <dbReference type="ARBA" id="ARBA00004651"/>
    </source>
</evidence>
<evidence type="ECO:0000256" key="3">
    <source>
        <dbReference type="ARBA" id="ARBA00022475"/>
    </source>
</evidence>